<protein>
    <submittedName>
        <fullName evidence="7">Iron complex transport system substrate-binding protein</fullName>
    </submittedName>
</protein>
<evidence type="ECO:0000256" key="4">
    <source>
        <dbReference type="ARBA" id="ARBA00022729"/>
    </source>
</evidence>
<dbReference type="PANTHER" id="PTHR30532:SF24">
    <property type="entry name" value="FERRIC ENTEROBACTIN-BINDING PERIPLASMIC PROTEIN FEPB"/>
    <property type="match status" value="1"/>
</dbReference>
<keyword evidence="8" id="KW-1185">Reference proteome</keyword>
<comment type="similarity">
    <text evidence="2">Belongs to the bacterial solute-binding protein 8 family.</text>
</comment>
<dbReference type="CDD" id="cd01146">
    <property type="entry name" value="FhuD"/>
    <property type="match status" value="1"/>
</dbReference>
<dbReference type="PANTHER" id="PTHR30532">
    <property type="entry name" value="IRON III DICITRATE-BINDING PERIPLASMIC PROTEIN"/>
    <property type="match status" value="1"/>
</dbReference>
<gene>
    <name evidence="7" type="ORF">FB558_4815</name>
</gene>
<dbReference type="InterPro" id="IPR051313">
    <property type="entry name" value="Bact_iron-sidero_bind"/>
</dbReference>
<evidence type="ECO:0000256" key="3">
    <source>
        <dbReference type="ARBA" id="ARBA00022448"/>
    </source>
</evidence>
<dbReference type="Proteomes" id="UP000315677">
    <property type="component" value="Unassembled WGS sequence"/>
</dbReference>
<organism evidence="7 8">
    <name type="scientific">Pseudonocardia kunmingensis</name>
    <dbReference type="NCBI Taxonomy" id="630975"/>
    <lineage>
        <taxon>Bacteria</taxon>
        <taxon>Bacillati</taxon>
        <taxon>Actinomycetota</taxon>
        <taxon>Actinomycetes</taxon>
        <taxon>Pseudonocardiales</taxon>
        <taxon>Pseudonocardiaceae</taxon>
        <taxon>Pseudonocardia</taxon>
    </lineage>
</organism>
<evidence type="ECO:0000256" key="2">
    <source>
        <dbReference type="ARBA" id="ARBA00008814"/>
    </source>
</evidence>
<evidence type="ECO:0000259" key="6">
    <source>
        <dbReference type="PROSITE" id="PS50983"/>
    </source>
</evidence>
<feature type="signal peptide" evidence="5">
    <location>
        <begin position="1"/>
        <end position="29"/>
    </location>
</feature>
<dbReference type="InterPro" id="IPR002491">
    <property type="entry name" value="ABC_transptr_periplasmic_BD"/>
</dbReference>
<comment type="caution">
    <text evidence="7">The sequence shown here is derived from an EMBL/GenBank/DDBJ whole genome shotgun (WGS) entry which is preliminary data.</text>
</comment>
<dbReference type="OrthoDB" id="1846031at2"/>
<name>A0A543DIB4_9PSEU</name>
<dbReference type="EMBL" id="VFPA01000003">
    <property type="protein sequence ID" value="TQM09072.1"/>
    <property type="molecule type" value="Genomic_DNA"/>
</dbReference>
<dbReference type="SUPFAM" id="SSF53807">
    <property type="entry name" value="Helical backbone' metal receptor"/>
    <property type="match status" value="1"/>
</dbReference>
<dbReference type="GO" id="GO:0030288">
    <property type="term" value="C:outer membrane-bounded periplasmic space"/>
    <property type="evidence" value="ECO:0007669"/>
    <property type="project" value="TreeGrafter"/>
</dbReference>
<evidence type="ECO:0000256" key="1">
    <source>
        <dbReference type="ARBA" id="ARBA00004196"/>
    </source>
</evidence>
<dbReference type="PROSITE" id="PS51257">
    <property type="entry name" value="PROKAR_LIPOPROTEIN"/>
    <property type="match status" value="1"/>
</dbReference>
<keyword evidence="4 5" id="KW-0732">Signal</keyword>
<reference evidence="7 8" key="1">
    <citation type="submission" date="2019-06" db="EMBL/GenBank/DDBJ databases">
        <title>Sequencing the genomes of 1000 actinobacteria strains.</title>
        <authorList>
            <person name="Klenk H.-P."/>
        </authorList>
    </citation>
    <scope>NUCLEOTIDE SEQUENCE [LARGE SCALE GENOMIC DNA]</scope>
    <source>
        <strain evidence="7 8">DSM 45301</strain>
    </source>
</reference>
<evidence type="ECO:0000256" key="5">
    <source>
        <dbReference type="SAM" id="SignalP"/>
    </source>
</evidence>
<sequence>MTTPARRSWRRVRAVSAAIAATAAAAVLAACGGGTAPAEPDAPPAAPGFPVTIEHAFGATTIEQPPQRIVALGFNEADFVLALGAQPVGVRDFIGAFDEDSRAWAREEMTGPPPEKVGGEEIDLEKIAELQPDLILGVYSFMEQSDYDKLSQLAPTVAQPAAGTTATWQEQTRITGQALGKPEEAEQLVASVEGRFAEASAAHPSFAGKTISVFLSSGNTGGAYVLEGTDLRAQFFTDLGFVNSPDTGEISSERFGLLDKDVLVVLGADEETMLADPVFAQLDVVREGRTYYTGAFASEFNGALGFGSPLSLPHALDIALPELAAATEAP</sequence>
<evidence type="ECO:0000313" key="8">
    <source>
        <dbReference type="Proteomes" id="UP000315677"/>
    </source>
</evidence>
<dbReference type="Pfam" id="PF01497">
    <property type="entry name" value="Peripla_BP_2"/>
    <property type="match status" value="1"/>
</dbReference>
<feature type="domain" description="Fe/B12 periplasmic-binding" evidence="6">
    <location>
        <begin position="68"/>
        <end position="327"/>
    </location>
</feature>
<dbReference type="GO" id="GO:1901678">
    <property type="term" value="P:iron coordination entity transport"/>
    <property type="evidence" value="ECO:0007669"/>
    <property type="project" value="UniProtKB-ARBA"/>
</dbReference>
<accession>A0A543DIB4</accession>
<dbReference type="AlphaFoldDB" id="A0A543DIB4"/>
<dbReference type="RefSeq" id="WP_142057013.1">
    <property type="nucleotide sequence ID" value="NZ_VFPA01000003.1"/>
</dbReference>
<feature type="chain" id="PRO_5038699213" evidence="5">
    <location>
        <begin position="30"/>
        <end position="330"/>
    </location>
</feature>
<dbReference type="Gene3D" id="3.40.50.1980">
    <property type="entry name" value="Nitrogenase molybdenum iron protein domain"/>
    <property type="match status" value="2"/>
</dbReference>
<proteinExistence type="inferred from homology"/>
<dbReference type="PROSITE" id="PS50983">
    <property type="entry name" value="FE_B12_PBP"/>
    <property type="match status" value="1"/>
</dbReference>
<comment type="subcellular location">
    <subcellularLocation>
        <location evidence="1">Cell envelope</location>
    </subcellularLocation>
</comment>
<keyword evidence="3" id="KW-0813">Transport</keyword>
<evidence type="ECO:0000313" key="7">
    <source>
        <dbReference type="EMBL" id="TQM09072.1"/>
    </source>
</evidence>